<organism evidence="1 2">
    <name type="scientific">Lunatimonas lonarensis</name>
    <dbReference type="NCBI Taxonomy" id="1232681"/>
    <lineage>
        <taxon>Bacteria</taxon>
        <taxon>Pseudomonadati</taxon>
        <taxon>Bacteroidota</taxon>
        <taxon>Cytophagia</taxon>
        <taxon>Cytophagales</taxon>
        <taxon>Cyclobacteriaceae</taxon>
    </lineage>
</organism>
<comment type="caution">
    <text evidence="1">The sequence shown here is derived from an EMBL/GenBank/DDBJ whole genome shotgun (WGS) entry which is preliminary data.</text>
</comment>
<dbReference type="Proteomes" id="UP000013909">
    <property type="component" value="Unassembled WGS sequence"/>
</dbReference>
<keyword evidence="2" id="KW-1185">Reference proteome</keyword>
<name>R7ZUA4_9BACT</name>
<accession>R7ZUA4</accession>
<reference evidence="1 2" key="1">
    <citation type="submission" date="2013-02" db="EMBL/GenBank/DDBJ databases">
        <title>A novel strain isolated from Lonar lake, Maharashtra, India.</title>
        <authorList>
            <person name="Singh A."/>
        </authorList>
    </citation>
    <scope>NUCLEOTIDE SEQUENCE [LARGE SCALE GENOMIC DNA]</scope>
    <source>
        <strain evidence="1 2">AK24</strain>
    </source>
</reference>
<dbReference type="EMBL" id="AQHR01000051">
    <property type="protein sequence ID" value="EON77569.1"/>
    <property type="molecule type" value="Genomic_DNA"/>
</dbReference>
<proteinExistence type="predicted"/>
<sequence length="240" mass="25650">MLPGIFHRDPVLFMPATESMDSVNLLIHFHGSEAVVGYAIQQHSGWVGVSVNLGSGSRAYGTPFEGSGAFEALLAAIAESVGVPIRLVYLSGFSAGYGAVRAILRSEHYPSIDGVLLLDGLHAGYVPDRTPLSDGGTIDERDLDAFQRLATDAILGKKHFAITHSSVFPGTFASTTECADLLLRANGIAREPVLREGPLGMQQVGQSQSGNFQVLAFAGNTAPDHIDHLHALFYFMELLE</sequence>
<evidence type="ECO:0000313" key="2">
    <source>
        <dbReference type="Proteomes" id="UP000013909"/>
    </source>
</evidence>
<evidence type="ECO:0000313" key="1">
    <source>
        <dbReference type="EMBL" id="EON77569.1"/>
    </source>
</evidence>
<gene>
    <name evidence="1" type="ORF">ADIS_1972</name>
</gene>
<protein>
    <submittedName>
        <fullName evidence="1">Uncharacterized protein</fullName>
    </submittedName>
</protein>
<dbReference type="AlphaFoldDB" id="R7ZUA4"/>